<sequence length="106" mass="12294">MILRLIDGRLLLCLGSTWTPARGKQGQSYRINWFSRLECYPAQKRLGLRHHRRPARQMDSSSLVSTEAGVSTQRKCQQMREKSVEDMKRVSYIQLHLPGHTLAIRC</sequence>
<evidence type="ECO:0000313" key="3">
    <source>
        <dbReference type="EMBL" id="KAH9838357.1"/>
    </source>
</evidence>
<name>A0ABQ8KJR7_9APHY</name>
<gene>
    <name evidence="3" type="ORF">C8Q71DRAFT_750631</name>
</gene>
<reference evidence="3 4" key="1">
    <citation type="journal article" date="2021" name="Environ. Microbiol.">
        <title>Gene family expansions and transcriptome signatures uncover fungal adaptations to wood decay.</title>
        <authorList>
            <person name="Hage H."/>
            <person name="Miyauchi S."/>
            <person name="Viragh M."/>
            <person name="Drula E."/>
            <person name="Min B."/>
            <person name="Chaduli D."/>
            <person name="Navarro D."/>
            <person name="Favel A."/>
            <person name="Norest M."/>
            <person name="Lesage-Meessen L."/>
            <person name="Balint B."/>
            <person name="Merenyi Z."/>
            <person name="de Eugenio L."/>
            <person name="Morin E."/>
            <person name="Martinez A.T."/>
            <person name="Baldrian P."/>
            <person name="Stursova M."/>
            <person name="Martinez M.J."/>
            <person name="Novotny C."/>
            <person name="Magnuson J.K."/>
            <person name="Spatafora J.W."/>
            <person name="Maurice S."/>
            <person name="Pangilinan J."/>
            <person name="Andreopoulos W."/>
            <person name="LaButti K."/>
            <person name="Hundley H."/>
            <person name="Na H."/>
            <person name="Kuo A."/>
            <person name="Barry K."/>
            <person name="Lipzen A."/>
            <person name="Henrissat B."/>
            <person name="Riley R."/>
            <person name="Ahrendt S."/>
            <person name="Nagy L.G."/>
            <person name="Grigoriev I.V."/>
            <person name="Martin F."/>
            <person name="Rosso M.N."/>
        </authorList>
    </citation>
    <scope>NUCLEOTIDE SEQUENCE [LARGE SCALE GENOMIC DNA]</scope>
    <source>
        <strain evidence="3 4">CIRM-BRFM 1785</strain>
    </source>
</reference>
<keyword evidence="4" id="KW-1185">Reference proteome</keyword>
<evidence type="ECO:0000256" key="2">
    <source>
        <dbReference type="SAM" id="SignalP"/>
    </source>
</evidence>
<evidence type="ECO:0000256" key="1">
    <source>
        <dbReference type="SAM" id="MobiDB-lite"/>
    </source>
</evidence>
<feature type="chain" id="PRO_5045908065" evidence="2">
    <location>
        <begin position="24"/>
        <end position="106"/>
    </location>
</feature>
<dbReference type="RefSeq" id="XP_047780272.1">
    <property type="nucleotide sequence ID" value="XM_047923281.1"/>
</dbReference>
<feature type="region of interest" description="Disordered" evidence="1">
    <location>
        <begin position="50"/>
        <end position="75"/>
    </location>
</feature>
<evidence type="ECO:0000313" key="4">
    <source>
        <dbReference type="Proteomes" id="UP000814176"/>
    </source>
</evidence>
<protein>
    <submittedName>
        <fullName evidence="3">Uncharacterized protein</fullName>
    </submittedName>
</protein>
<keyword evidence="2" id="KW-0732">Signal</keyword>
<dbReference type="Proteomes" id="UP000814176">
    <property type="component" value="Unassembled WGS sequence"/>
</dbReference>
<feature type="signal peptide" evidence="2">
    <location>
        <begin position="1"/>
        <end position="23"/>
    </location>
</feature>
<accession>A0ABQ8KJR7</accession>
<organism evidence="3 4">
    <name type="scientific">Rhodofomes roseus</name>
    <dbReference type="NCBI Taxonomy" id="34475"/>
    <lineage>
        <taxon>Eukaryota</taxon>
        <taxon>Fungi</taxon>
        <taxon>Dikarya</taxon>
        <taxon>Basidiomycota</taxon>
        <taxon>Agaricomycotina</taxon>
        <taxon>Agaricomycetes</taxon>
        <taxon>Polyporales</taxon>
        <taxon>Rhodofomes</taxon>
    </lineage>
</organism>
<dbReference type="GeneID" id="72004013"/>
<comment type="caution">
    <text evidence="3">The sequence shown here is derived from an EMBL/GenBank/DDBJ whole genome shotgun (WGS) entry which is preliminary data.</text>
</comment>
<proteinExistence type="predicted"/>
<dbReference type="EMBL" id="JADCUA010000007">
    <property type="protein sequence ID" value="KAH9838357.1"/>
    <property type="molecule type" value="Genomic_DNA"/>
</dbReference>
<feature type="compositionally biased region" description="Polar residues" evidence="1">
    <location>
        <begin position="58"/>
        <end position="75"/>
    </location>
</feature>